<dbReference type="Proteomes" id="UP000003824">
    <property type="component" value="Unassembled WGS sequence"/>
</dbReference>
<sequence length="41" mass="4423">MREQEVDCSADEVLGGERASDARDAFVGVDGDECVHDIVRA</sequence>
<protein>
    <submittedName>
        <fullName evidence="1">Uncharacterized protein</fullName>
    </submittedName>
</protein>
<accession>D6A5Q5</accession>
<reference evidence="2" key="1">
    <citation type="submission" date="2008-12" db="EMBL/GenBank/DDBJ databases">
        <title>Annotation of Streptomyces ghanaensis ATCC 14672.</title>
        <authorList>
            <consortium name="The Broad Institute Genome Sequencing Platform"/>
            <consortium name="Broad Institute Microbial Sequencing Center"/>
            <person name="Fischbach M."/>
            <person name="Ward D."/>
            <person name="Young S."/>
            <person name="Kodira C.D."/>
            <person name="Zeng Q."/>
            <person name="Koehrsen M."/>
            <person name="Godfrey P."/>
            <person name="Alvarado L."/>
            <person name="Berlin A.M."/>
            <person name="Borenstein D."/>
            <person name="Chen Z."/>
            <person name="Engels R."/>
            <person name="Freedman E."/>
            <person name="Gellesch M."/>
            <person name="Goldberg J."/>
            <person name="Griggs A."/>
            <person name="Gujja S."/>
            <person name="Heiman D.I."/>
            <person name="Hepburn T.A."/>
            <person name="Howarth C."/>
            <person name="Jen D."/>
            <person name="Larson L."/>
            <person name="Lewis B."/>
            <person name="Mehta T."/>
            <person name="Park D."/>
            <person name="Pearson M."/>
            <person name="Roberts A."/>
            <person name="Saif S."/>
            <person name="Shea T.D."/>
            <person name="Shenoy N."/>
            <person name="Sisk P."/>
            <person name="Stolte C."/>
            <person name="Sykes S.N."/>
            <person name="Walk T."/>
            <person name="White J."/>
            <person name="Yandava C."/>
            <person name="Straight P."/>
            <person name="Clardy J."/>
            <person name="Hung D."/>
            <person name="Kolter R."/>
            <person name="Mekalanos J."/>
            <person name="Walker S."/>
            <person name="Walsh C.T."/>
            <person name="Wieland B.L.C."/>
            <person name="Ilzarbe M."/>
            <person name="Galagan J."/>
            <person name="Nusbaum C."/>
            <person name="Birren B."/>
        </authorList>
    </citation>
    <scope>NUCLEOTIDE SEQUENCE [LARGE SCALE GENOMIC DNA]</scope>
    <source>
        <strain evidence="2">ATCC 14672 / DSM 40746 / JCM 4963 / KCTC 9882 / NRRL B-12104 / FH 1290</strain>
    </source>
</reference>
<organism evidence="1 2">
    <name type="scientific">Streptomyces viridosporus (strain ATCC 14672 / DSM 40746 / JCM 4963 / KCTC 9882 / NRRL B-12104 / FH 1290)</name>
    <name type="common">Streptomyces ghanaensis</name>
    <dbReference type="NCBI Taxonomy" id="566461"/>
    <lineage>
        <taxon>Bacteria</taxon>
        <taxon>Bacillati</taxon>
        <taxon>Actinomycetota</taxon>
        <taxon>Actinomycetes</taxon>
        <taxon>Kitasatosporales</taxon>
        <taxon>Streptomycetaceae</taxon>
        <taxon>Streptomyces</taxon>
    </lineage>
</organism>
<dbReference type="EMBL" id="DS999641">
    <property type="protein sequence ID" value="EFE71767.2"/>
    <property type="molecule type" value="Genomic_DNA"/>
</dbReference>
<name>D6A5Q5_STRV1</name>
<dbReference type="AlphaFoldDB" id="D6A5Q5"/>
<dbReference type="eggNOG" id="ENOG5032643">
    <property type="taxonomic scope" value="Bacteria"/>
</dbReference>
<evidence type="ECO:0000313" key="2">
    <source>
        <dbReference type="Proteomes" id="UP000003824"/>
    </source>
</evidence>
<evidence type="ECO:0000313" key="1">
    <source>
        <dbReference type="EMBL" id="EFE71767.2"/>
    </source>
</evidence>
<gene>
    <name evidence="1" type="ORF">SSFG_07003</name>
</gene>
<proteinExistence type="predicted"/>